<dbReference type="GeneID" id="108842431"/>
<dbReference type="OrthoDB" id="6159137at2759"/>
<evidence type="ECO:0000313" key="5">
    <source>
        <dbReference type="RefSeq" id="XP_056860355.1"/>
    </source>
</evidence>
<dbReference type="Pfam" id="PF00076">
    <property type="entry name" value="RRM_1"/>
    <property type="match status" value="1"/>
</dbReference>
<dbReference type="InterPro" id="IPR050441">
    <property type="entry name" value="RBM"/>
</dbReference>
<dbReference type="PANTHER" id="PTHR48034">
    <property type="entry name" value="TRANSFORMER-2 SEX-DETERMINING PROTEIN-RELATED"/>
    <property type="match status" value="1"/>
</dbReference>
<feature type="domain" description="RRM" evidence="3">
    <location>
        <begin position="85"/>
        <end position="163"/>
    </location>
</feature>
<feature type="compositionally biased region" description="Basic residues" evidence="2">
    <location>
        <begin position="16"/>
        <end position="66"/>
    </location>
</feature>
<dbReference type="SMART" id="SM00360">
    <property type="entry name" value="RRM"/>
    <property type="match status" value="1"/>
</dbReference>
<sequence length="259" mass="29837">MATESPLKERDSRSPSPRKQRSLSRSRSRSMPRSRSRSRSLPRARSRSKSRSLPRARSRSRSRSLPRHISPSRTRGRSEVENPGTTLYVTGLSTRVTDKDLESHFSKEGKVSSCFLVIEPRTRESRGFAFVTMDTLKDADRCIKYLNQSVLEGRYITVERQNKTKKRYCVKLVLTTTIRDDDTSSLPNIIKSTHSLIIPNVHIQLINYIASTLSTNQRTLSSINNYCFMYFVLSSVSKKASQNSHPRPLSWLEKLQRQW</sequence>
<dbReference type="KEGG" id="rsz:108842431"/>
<protein>
    <submittedName>
        <fullName evidence="5">LOW QUALITY PROTEIN: serine/arginine-rich splicing factor SR45a</fullName>
    </submittedName>
</protein>
<dbReference type="AlphaFoldDB" id="A0A9W3D914"/>
<reference evidence="5" key="2">
    <citation type="submission" date="2025-08" db="UniProtKB">
        <authorList>
            <consortium name="RefSeq"/>
        </authorList>
    </citation>
    <scope>IDENTIFICATION</scope>
    <source>
        <tissue evidence="5">Leaf</tissue>
    </source>
</reference>
<dbReference type="InterPro" id="IPR035979">
    <property type="entry name" value="RBD_domain_sf"/>
</dbReference>
<evidence type="ECO:0000256" key="2">
    <source>
        <dbReference type="SAM" id="MobiDB-lite"/>
    </source>
</evidence>
<keyword evidence="1" id="KW-0694">RNA-binding</keyword>
<dbReference type="Proteomes" id="UP000504610">
    <property type="component" value="Chromosome 2"/>
</dbReference>
<organism evidence="4 5">
    <name type="scientific">Raphanus sativus</name>
    <name type="common">Radish</name>
    <name type="synonym">Raphanus raphanistrum var. sativus</name>
    <dbReference type="NCBI Taxonomy" id="3726"/>
    <lineage>
        <taxon>Eukaryota</taxon>
        <taxon>Viridiplantae</taxon>
        <taxon>Streptophyta</taxon>
        <taxon>Embryophyta</taxon>
        <taxon>Tracheophyta</taxon>
        <taxon>Spermatophyta</taxon>
        <taxon>Magnoliopsida</taxon>
        <taxon>eudicotyledons</taxon>
        <taxon>Gunneridae</taxon>
        <taxon>Pentapetalae</taxon>
        <taxon>rosids</taxon>
        <taxon>malvids</taxon>
        <taxon>Brassicales</taxon>
        <taxon>Brassicaceae</taxon>
        <taxon>Brassiceae</taxon>
        <taxon>Raphanus</taxon>
    </lineage>
</organism>
<evidence type="ECO:0000259" key="3">
    <source>
        <dbReference type="PROSITE" id="PS50102"/>
    </source>
</evidence>
<dbReference type="InterPro" id="IPR012677">
    <property type="entry name" value="Nucleotide-bd_a/b_plait_sf"/>
</dbReference>
<name>A0A9W3D914_RAPSA</name>
<evidence type="ECO:0000313" key="4">
    <source>
        <dbReference type="Proteomes" id="UP000504610"/>
    </source>
</evidence>
<evidence type="ECO:0000256" key="1">
    <source>
        <dbReference type="PROSITE-ProRule" id="PRU00176"/>
    </source>
</evidence>
<gene>
    <name evidence="5" type="primary">LOC108842431</name>
</gene>
<accession>A0A9W3D914</accession>
<reference evidence="4" key="1">
    <citation type="journal article" date="2019" name="Database">
        <title>The radish genome database (RadishGD): an integrated information resource for radish genomics.</title>
        <authorList>
            <person name="Yu H.J."/>
            <person name="Baek S."/>
            <person name="Lee Y.J."/>
            <person name="Cho A."/>
            <person name="Mun J.H."/>
        </authorList>
    </citation>
    <scope>NUCLEOTIDE SEQUENCE [LARGE SCALE GENOMIC DNA]</scope>
    <source>
        <strain evidence="4">cv. WK10039</strain>
    </source>
</reference>
<feature type="compositionally biased region" description="Basic and acidic residues" evidence="2">
    <location>
        <begin position="1"/>
        <end position="13"/>
    </location>
</feature>
<dbReference type="Gene3D" id="3.30.70.330">
    <property type="match status" value="1"/>
</dbReference>
<dbReference type="PROSITE" id="PS50102">
    <property type="entry name" value="RRM"/>
    <property type="match status" value="1"/>
</dbReference>
<proteinExistence type="predicted"/>
<keyword evidence="4" id="KW-1185">Reference proteome</keyword>
<dbReference type="SUPFAM" id="SSF54928">
    <property type="entry name" value="RNA-binding domain, RBD"/>
    <property type="match status" value="1"/>
</dbReference>
<feature type="region of interest" description="Disordered" evidence="2">
    <location>
        <begin position="1"/>
        <end position="85"/>
    </location>
</feature>
<dbReference type="InterPro" id="IPR000504">
    <property type="entry name" value="RRM_dom"/>
</dbReference>
<dbReference type="RefSeq" id="XP_056860355.1">
    <property type="nucleotide sequence ID" value="XM_057004375.1"/>
</dbReference>
<dbReference type="GO" id="GO:0003723">
    <property type="term" value="F:RNA binding"/>
    <property type="evidence" value="ECO:0007669"/>
    <property type="project" value="UniProtKB-UniRule"/>
</dbReference>